<dbReference type="OrthoDB" id="416585at2759"/>
<accession>L1J2A5</accession>
<dbReference type="HOGENOM" id="CLU_007478_1_0_1"/>
<feature type="transmembrane region" description="Helical" evidence="14">
    <location>
        <begin position="6"/>
        <end position="24"/>
    </location>
</feature>
<dbReference type="RefSeq" id="XP_005829205.1">
    <property type="nucleotide sequence ID" value="XM_005829148.1"/>
</dbReference>
<keyword evidence="12" id="KW-0325">Glycoprotein</keyword>
<evidence type="ECO:0000313" key="16">
    <source>
        <dbReference type="EMBL" id="EKX42225.1"/>
    </source>
</evidence>
<keyword evidence="7" id="KW-0106">Calcium</keyword>
<feature type="transmembrane region" description="Helical" evidence="14">
    <location>
        <begin position="357"/>
        <end position="378"/>
    </location>
</feature>
<evidence type="ECO:0000256" key="4">
    <source>
        <dbReference type="ARBA" id="ARBA00022673"/>
    </source>
</evidence>
<dbReference type="Proteomes" id="UP000011087">
    <property type="component" value="Unassembled WGS sequence"/>
</dbReference>
<reference evidence="16 18" key="1">
    <citation type="journal article" date="2012" name="Nature">
        <title>Algal genomes reveal evolutionary mosaicism and the fate of nucleomorphs.</title>
        <authorList>
            <consortium name="DOE Joint Genome Institute"/>
            <person name="Curtis B.A."/>
            <person name="Tanifuji G."/>
            <person name="Burki F."/>
            <person name="Gruber A."/>
            <person name="Irimia M."/>
            <person name="Maruyama S."/>
            <person name="Arias M.C."/>
            <person name="Ball S.G."/>
            <person name="Gile G.H."/>
            <person name="Hirakawa Y."/>
            <person name="Hopkins J.F."/>
            <person name="Kuo A."/>
            <person name="Rensing S.A."/>
            <person name="Schmutz J."/>
            <person name="Symeonidi A."/>
            <person name="Elias M."/>
            <person name="Eveleigh R.J."/>
            <person name="Herman E.K."/>
            <person name="Klute M.J."/>
            <person name="Nakayama T."/>
            <person name="Obornik M."/>
            <person name="Reyes-Prieto A."/>
            <person name="Armbrust E.V."/>
            <person name="Aves S.J."/>
            <person name="Beiko R.G."/>
            <person name="Coutinho P."/>
            <person name="Dacks J.B."/>
            <person name="Durnford D.G."/>
            <person name="Fast N.M."/>
            <person name="Green B.R."/>
            <person name="Grisdale C.J."/>
            <person name="Hempel F."/>
            <person name="Henrissat B."/>
            <person name="Hoppner M.P."/>
            <person name="Ishida K."/>
            <person name="Kim E."/>
            <person name="Koreny L."/>
            <person name="Kroth P.G."/>
            <person name="Liu Y."/>
            <person name="Malik S.B."/>
            <person name="Maier U.G."/>
            <person name="McRose D."/>
            <person name="Mock T."/>
            <person name="Neilson J.A."/>
            <person name="Onodera N.T."/>
            <person name="Poole A.M."/>
            <person name="Pritham E.J."/>
            <person name="Richards T.A."/>
            <person name="Rocap G."/>
            <person name="Roy S.W."/>
            <person name="Sarai C."/>
            <person name="Schaack S."/>
            <person name="Shirato S."/>
            <person name="Slamovits C.H."/>
            <person name="Spencer D.F."/>
            <person name="Suzuki S."/>
            <person name="Worden A.Z."/>
            <person name="Zauner S."/>
            <person name="Barry K."/>
            <person name="Bell C."/>
            <person name="Bharti A.K."/>
            <person name="Crow J.A."/>
            <person name="Grimwood J."/>
            <person name="Kramer R."/>
            <person name="Lindquist E."/>
            <person name="Lucas S."/>
            <person name="Salamov A."/>
            <person name="McFadden G.I."/>
            <person name="Lane C.E."/>
            <person name="Keeling P.J."/>
            <person name="Gray M.W."/>
            <person name="Grigoriev I.V."/>
            <person name="Archibald J.M."/>
        </authorList>
    </citation>
    <scope>NUCLEOTIDE SEQUENCE</scope>
    <source>
        <strain evidence="16 18">CCMP2712</strain>
    </source>
</reference>
<feature type="transmembrane region" description="Helical" evidence="14">
    <location>
        <begin position="536"/>
        <end position="559"/>
    </location>
</feature>
<feature type="transmembrane region" description="Helical" evidence="14">
    <location>
        <begin position="431"/>
        <end position="464"/>
    </location>
</feature>
<keyword evidence="9 14" id="KW-1133">Transmembrane helix</keyword>
<evidence type="ECO:0000256" key="12">
    <source>
        <dbReference type="ARBA" id="ARBA00023180"/>
    </source>
</evidence>
<dbReference type="PaxDb" id="55529-EKX42225"/>
<reference evidence="17" key="3">
    <citation type="submission" date="2015-06" db="UniProtKB">
        <authorList>
            <consortium name="EnsemblProtists"/>
        </authorList>
    </citation>
    <scope>IDENTIFICATION</scope>
</reference>
<evidence type="ECO:0000256" key="1">
    <source>
        <dbReference type="ARBA" id="ARBA00004141"/>
    </source>
</evidence>
<evidence type="ECO:0000256" key="6">
    <source>
        <dbReference type="ARBA" id="ARBA00022737"/>
    </source>
</evidence>
<dbReference type="GeneID" id="17298841"/>
<dbReference type="PANTHER" id="PTHR45628:SF7">
    <property type="entry name" value="VOLTAGE-DEPENDENT CALCIUM CHANNEL TYPE A SUBUNIT ALPHA-1"/>
    <property type="match status" value="1"/>
</dbReference>
<evidence type="ECO:0000256" key="11">
    <source>
        <dbReference type="ARBA" id="ARBA00023136"/>
    </source>
</evidence>
<keyword evidence="11 14" id="KW-0472">Membrane</keyword>
<evidence type="ECO:0000313" key="18">
    <source>
        <dbReference type="Proteomes" id="UP000011087"/>
    </source>
</evidence>
<evidence type="ECO:0000313" key="17">
    <source>
        <dbReference type="EnsemblProtists" id="EKX42225"/>
    </source>
</evidence>
<dbReference type="InterPro" id="IPR050599">
    <property type="entry name" value="VDCC_alpha-1_subunit"/>
</dbReference>
<dbReference type="Gene3D" id="1.10.287.70">
    <property type="match status" value="2"/>
</dbReference>
<evidence type="ECO:0000256" key="13">
    <source>
        <dbReference type="ARBA" id="ARBA00023303"/>
    </source>
</evidence>
<feature type="transmembrane region" description="Helical" evidence="14">
    <location>
        <begin position="242"/>
        <end position="266"/>
    </location>
</feature>
<feature type="transmembrane region" description="Helical" evidence="14">
    <location>
        <begin position="312"/>
        <end position="337"/>
    </location>
</feature>
<dbReference type="Gene3D" id="1.20.120.350">
    <property type="entry name" value="Voltage-gated potassium channels. Chain C"/>
    <property type="match status" value="2"/>
</dbReference>
<protein>
    <recommendedName>
        <fullName evidence="15">Ion transport domain-containing protein</fullName>
    </recommendedName>
</protein>
<evidence type="ECO:0000256" key="2">
    <source>
        <dbReference type="ARBA" id="ARBA00022448"/>
    </source>
</evidence>
<dbReference type="AlphaFoldDB" id="L1J2A5"/>
<feature type="non-terminal residue" evidence="16">
    <location>
        <position position="586"/>
    </location>
</feature>
<name>L1J2A5_GUITC</name>
<keyword evidence="3" id="KW-0109">Calcium transport</keyword>
<keyword evidence="8" id="KW-0851">Voltage-gated channel</keyword>
<dbReference type="InterPro" id="IPR027359">
    <property type="entry name" value="Volt_channel_dom_sf"/>
</dbReference>
<feature type="transmembrane region" description="Helical" evidence="14">
    <location>
        <begin position="132"/>
        <end position="155"/>
    </location>
</feature>
<gene>
    <name evidence="16" type="ORF">GUITHDRAFT_55227</name>
</gene>
<keyword evidence="10" id="KW-0406">Ion transport</keyword>
<dbReference type="GO" id="GO:0005891">
    <property type="term" value="C:voltage-gated calcium channel complex"/>
    <property type="evidence" value="ECO:0007669"/>
    <property type="project" value="TreeGrafter"/>
</dbReference>
<evidence type="ECO:0000259" key="15">
    <source>
        <dbReference type="Pfam" id="PF00520"/>
    </source>
</evidence>
<evidence type="ECO:0000256" key="9">
    <source>
        <dbReference type="ARBA" id="ARBA00022989"/>
    </source>
</evidence>
<sequence>IRTNKWFDVLILCTIILSCIMLALDSPIEENMVIKPQNVLKVEYALFTMFSLEFLVKVLDHGFYWEHPQAYLRSTWNILDFTILLCSILDFMGFANLAVVRVLRVVRPLRFFNKFASLQTLINSLVMSRKEILNVFLVWAITFIIFALVGTMLFAGNLYKCNDDAAGEQGVVSFVFDGDRTEILLPRVWENPASSSSFDHFGLAILSLFELISLENWSEIAFSAVDIVGVGYQPRHNESPIYFFYFGLFILIMVYFILQLLVAIFIDSVRMRSGMIMYSELQRNFMRFENKIDNLTKVKEIPMPTKRWHRRLFVFVESLQFQYFIMFVIFLNVGFMASEGYAVQSSWTSTLSSIDNVFIVIYSIEIALKCVAYGFAFFSSSWNLFDLFIVLISIAEQTLSRSVGIRALRLLRLVRVFRTVKIIRRVPKLYLLFQAISASLPGLFATFLVVSIFLFIFVCVGVQFFAEVKFGVSLDSYRNFKNTWTALTALLQVITNSGFRGVLQDLMIEAPYCTRCKNCVQDSFGRWQDYSDCGNAIFGSIFLSIYFIFMKYVLLNLFISMLVESFFNFHVEMKFVLNSEHIESFR</sequence>
<keyword evidence="5 14" id="KW-0812">Transmembrane</keyword>
<evidence type="ECO:0000256" key="3">
    <source>
        <dbReference type="ARBA" id="ARBA00022568"/>
    </source>
</evidence>
<proteinExistence type="predicted"/>
<dbReference type="PANTHER" id="PTHR45628">
    <property type="entry name" value="VOLTAGE-DEPENDENT CALCIUM CHANNEL TYPE A SUBUNIT ALPHA-1"/>
    <property type="match status" value="1"/>
</dbReference>
<evidence type="ECO:0000256" key="10">
    <source>
        <dbReference type="ARBA" id="ARBA00023065"/>
    </source>
</evidence>
<organism evidence="16">
    <name type="scientific">Guillardia theta (strain CCMP2712)</name>
    <name type="common">Cryptophyte</name>
    <dbReference type="NCBI Taxonomy" id="905079"/>
    <lineage>
        <taxon>Eukaryota</taxon>
        <taxon>Cryptophyceae</taxon>
        <taxon>Pyrenomonadales</taxon>
        <taxon>Geminigeraceae</taxon>
        <taxon>Guillardia</taxon>
    </lineage>
</organism>
<dbReference type="SUPFAM" id="SSF81324">
    <property type="entry name" value="Voltage-gated potassium channels"/>
    <property type="match status" value="2"/>
</dbReference>
<evidence type="ECO:0000256" key="8">
    <source>
        <dbReference type="ARBA" id="ARBA00022882"/>
    </source>
</evidence>
<dbReference type="InterPro" id="IPR005821">
    <property type="entry name" value="Ion_trans_dom"/>
</dbReference>
<keyword evidence="18" id="KW-1185">Reference proteome</keyword>
<dbReference type="EnsemblProtists" id="EKX42225">
    <property type="protein sequence ID" value="EKX42225"/>
    <property type="gene ID" value="GUITHDRAFT_55227"/>
</dbReference>
<evidence type="ECO:0000256" key="14">
    <source>
        <dbReference type="SAM" id="Phobius"/>
    </source>
</evidence>
<dbReference type="OMA" id="WIIESTH"/>
<dbReference type="eggNOG" id="KOG2301">
    <property type="taxonomic scope" value="Eukaryota"/>
</dbReference>
<evidence type="ECO:0000256" key="5">
    <source>
        <dbReference type="ARBA" id="ARBA00022692"/>
    </source>
</evidence>
<keyword evidence="4" id="KW-0107">Calcium channel</keyword>
<feature type="non-terminal residue" evidence="16">
    <location>
        <position position="1"/>
    </location>
</feature>
<reference evidence="18" key="2">
    <citation type="submission" date="2012-11" db="EMBL/GenBank/DDBJ databases">
        <authorList>
            <person name="Kuo A."/>
            <person name="Curtis B.A."/>
            <person name="Tanifuji G."/>
            <person name="Burki F."/>
            <person name="Gruber A."/>
            <person name="Irimia M."/>
            <person name="Maruyama S."/>
            <person name="Arias M.C."/>
            <person name="Ball S.G."/>
            <person name="Gile G.H."/>
            <person name="Hirakawa Y."/>
            <person name="Hopkins J.F."/>
            <person name="Rensing S.A."/>
            <person name="Schmutz J."/>
            <person name="Symeonidi A."/>
            <person name="Elias M."/>
            <person name="Eveleigh R.J."/>
            <person name="Herman E.K."/>
            <person name="Klute M.J."/>
            <person name="Nakayama T."/>
            <person name="Obornik M."/>
            <person name="Reyes-Prieto A."/>
            <person name="Armbrust E.V."/>
            <person name="Aves S.J."/>
            <person name="Beiko R.G."/>
            <person name="Coutinho P."/>
            <person name="Dacks J.B."/>
            <person name="Durnford D.G."/>
            <person name="Fast N.M."/>
            <person name="Green B.R."/>
            <person name="Grisdale C."/>
            <person name="Hempe F."/>
            <person name="Henrissat B."/>
            <person name="Hoppner M.P."/>
            <person name="Ishida K.-I."/>
            <person name="Kim E."/>
            <person name="Koreny L."/>
            <person name="Kroth P.G."/>
            <person name="Liu Y."/>
            <person name="Malik S.-B."/>
            <person name="Maier U.G."/>
            <person name="McRose D."/>
            <person name="Mock T."/>
            <person name="Neilson J.A."/>
            <person name="Onodera N.T."/>
            <person name="Poole A.M."/>
            <person name="Pritham E.J."/>
            <person name="Richards T.A."/>
            <person name="Rocap G."/>
            <person name="Roy S.W."/>
            <person name="Sarai C."/>
            <person name="Schaack S."/>
            <person name="Shirato S."/>
            <person name="Slamovits C.H."/>
            <person name="Spencer D.F."/>
            <person name="Suzuki S."/>
            <person name="Worden A.Z."/>
            <person name="Zauner S."/>
            <person name="Barry K."/>
            <person name="Bell C."/>
            <person name="Bharti A.K."/>
            <person name="Crow J.A."/>
            <person name="Grimwood J."/>
            <person name="Kramer R."/>
            <person name="Lindquist E."/>
            <person name="Lucas S."/>
            <person name="Salamov A."/>
            <person name="McFadden G.I."/>
            <person name="Lane C.E."/>
            <person name="Keeling P.J."/>
            <person name="Gray M.W."/>
            <person name="Grigoriev I.V."/>
            <person name="Archibald J.M."/>
        </authorList>
    </citation>
    <scope>NUCLEOTIDE SEQUENCE</scope>
    <source>
        <strain evidence="18">CCMP2712</strain>
    </source>
</reference>
<feature type="transmembrane region" description="Helical" evidence="14">
    <location>
        <begin position="76"/>
        <end position="100"/>
    </location>
</feature>
<dbReference type="GO" id="GO:0008331">
    <property type="term" value="F:high voltage-gated calcium channel activity"/>
    <property type="evidence" value="ECO:0007669"/>
    <property type="project" value="TreeGrafter"/>
</dbReference>
<feature type="domain" description="Ion transport" evidence="15">
    <location>
        <begin position="321"/>
        <end position="569"/>
    </location>
</feature>
<evidence type="ECO:0000256" key="7">
    <source>
        <dbReference type="ARBA" id="ARBA00022837"/>
    </source>
</evidence>
<keyword evidence="6" id="KW-0677">Repeat</keyword>
<dbReference type="KEGG" id="gtt:GUITHDRAFT_55227"/>
<dbReference type="GO" id="GO:0098703">
    <property type="term" value="P:calcium ion import across plasma membrane"/>
    <property type="evidence" value="ECO:0007669"/>
    <property type="project" value="TreeGrafter"/>
</dbReference>
<dbReference type="EMBL" id="JH993018">
    <property type="protein sequence ID" value="EKX42225.1"/>
    <property type="molecule type" value="Genomic_DNA"/>
</dbReference>
<dbReference type="Pfam" id="PF00520">
    <property type="entry name" value="Ion_trans"/>
    <property type="match status" value="2"/>
</dbReference>
<keyword evidence="13" id="KW-0407">Ion channel</keyword>
<comment type="subcellular location">
    <subcellularLocation>
        <location evidence="1">Membrane</location>
        <topology evidence="1">Multi-pass membrane protein</topology>
    </subcellularLocation>
</comment>
<dbReference type="STRING" id="905079.L1J2A5"/>
<feature type="domain" description="Ion transport" evidence="15">
    <location>
        <begin position="4"/>
        <end position="269"/>
    </location>
</feature>
<keyword evidence="2" id="KW-0813">Transport</keyword>
<dbReference type="FunFam" id="1.20.120.350:FF:000009">
    <property type="entry name" value="Voltage-dependent T-type calcium channel subunit alpha"/>
    <property type="match status" value="1"/>
</dbReference>